<evidence type="ECO:0000256" key="1">
    <source>
        <dbReference type="SAM" id="MobiDB-lite"/>
    </source>
</evidence>
<proteinExistence type="predicted"/>
<name>A0ABD2WT14_9HYME</name>
<keyword evidence="3" id="KW-1185">Reference proteome</keyword>
<reference evidence="2 3" key="1">
    <citation type="journal article" date="2024" name="bioRxiv">
        <title>A reference genome for Trichogramma kaykai: A tiny desert-dwelling parasitoid wasp with competing sex-ratio distorters.</title>
        <authorList>
            <person name="Culotta J."/>
            <person name="Lindsey A.R."/>
        </authorList>
    </citation>
    <scope>NUCLEOTIDE SEQUENCE [LARGE SCALE GENOMIC DNA]</scope>
    <source>
        <strain evidence="2 3">KSX58</strain>
    </source>
</reference>
<feature type="region of interest" description="Disordered" evidence="1">
    <location>
        <begin position="1"/>
        <end position="22"/>
    </location>
</feature>
<feature type="compositionally biased region" description="Low complexity" evidence="1">
    <location>
        <begin position="1"/>
        <end position="12"/>
    </location>
</feature>
<evidence type="ECO:0000313" key="2">
    <source>
        <dbReference type="EMBL" id="KAL3395606.1"/>
    </source>
</evidence>
<dbReference type="AlphaFoldDB" id="A0ABD2WT14"/>
<gene>
    <name evidence="2" type="ORF">TKK_010417</name>
</gene>
<comment type="caution">
    <text evidence="2">The sequence shown here is derived from an EMBL/GenBank/DDBJ whole genome shotgun (WGS) entry which is preliminary data.</text>
</comment>
<dbReference type="Proteomes" id="UP001627154">
    <property type="component" value="Unassembled WGS sequence"/>
</dbReference>
<organism evidence="2 3">
    <name type="scientific">Trichogramma kaykai</name>
    <dbReference type="NCBI Taxonomy" id="54128"/>
    <lineage>
        <taxon>Eukaryota</taxon>
        <taxon>Metazoa</taxon>
        <taxon>Ecdysozoa</taxon>
        <taxon>Arthropoda</taxon>
        <taxon>Hexapoda</taxon>
        <taxon>Insecta</taxon>
        <taxon>Pterygota</taxon>
        <taxon>Neoptera</taxon>
        <taxon>Endopterygota</taxon>
        <taxon>Hymenoptera</taxon>
        <taxon>Apocrita</taxon>
        <taxon>Proctotrupomorpha</taxon>
        <taxon>Chalcidoidea</taxon>
        <taxon>Trichogrammatidae</taxon>
        <taxon>Trichogramma</taxon>
    </lineage>
</organism>
<accession>A0ABD2WT14</accession>
<evidence type="ECO:0000313" key="3">
    <source>
        <dbReference type="Proteomes" id="UP001627154"/>
    </source>
</evidence>
<protein>
    <submittedName>
        <fullName evidence="2">Uncharacterized protein</fullName>
    </submittedName>
</protein>
<dbReference type="EMBL" id="JBJJXI010000080">
    <property type="protein sequence ID" value="KAL3395606.1"/>
    <property type="molecule type" value="Genomic_DNA"/>
</dbReference>
<sequence>MHRFSSSSSSSSFKRKREKEEVSSWRTTCSLVTTLWIRELGAWTVYAMMVNVPRCEHTLRARLLYVISSTCAPEYVYAIGRSILQ</sequence>